<dbReference type="SUPFAM" id="SSF56770">
    <property type="entry name" value="HydA/Nqo6-like"/>
    <property type="match status" value="1"/>
</dbReference>
<keyword evidence="5" id="KW-0408">Iron</keyword>
<keyword evidence="4" id="KW-0479">Metal-binding</keyword>
<evidence type="ECO:0000313" key="8">
    <source>
        <dbReference type="EMBL" id="GAX88218.1"/>
    </source>
</evidence>
<evidence type="ECO:0000256" key="4">
    <source>
        <dbReference type="ARBA" id="ARBA00022723"/>
    </source>
</evidence>
<comment type="cofactor">
    <cofactor evidence="1">
        <name>[4Fe-4S] cluster</name>
        <dbReference type="ChEBI" id="CHEBI:49883"/>
    </cofactor>
</comment>
<dbReference type="Proteomes" id="UP000217944">
    <property type="component" value="Unassembled WGS sequence"/>
</dbReference>
<feature type="domain" description="NADH:ubiquinone oxidoreductase-like 20kDa subunit" evidence="7">
    <location>
        <begin position="18"/>
        <end position="129"/>
    </location>
</feature>
<evidence type="ECO:0000256" key="2">
    <source>
        <dbReference type="ARBA" id="ARBA00009173"/>
    </source>
</evidence>
<dbReference type="PANTHER" id="PTHR42989">
    <property type="entry name" value="HYDROGENASE-4 COMPONENT I"/>
    <property type="match status" value="1"/>
</dbReference>
<name>A0A292YFN5_9BACT</name>
<evidence type="ECO:0000256" key="6">
    <source>
        <dbReference type="ARBA" id="ARBA00023014"/>
    </source>
</evidence>
<dbReference type="AlphaFoldDB" id="A0A292YFN5"/>
<comment type="caution">
    <text evidence="8">The sequence shown here is derived from an EMBL/GenBank/DDBJ whole genome shotgun (WGS) entry which is preliminary data.</text>
</comment>
<dbReference type="InterPro" id="IPR052375">
    <property type="entry name" value="Complex_I_20kDa-like"/>
</dbReference>
<accession>A0A292YFN5</accession>
<reference evidence="8 9" key="1">
    <citation type="journal article" date="2017" name="Syst. Appl. Microbiol.">
        <title>Lebetimonas natsushimae sp. nov., a novel strictly anaerobic, moderately thermophilic chemoautotroph isolated from a deep-sea hydrothermal vent polychaete nest in the Mid-Okinawa Trough.</title>
        <authorList>
            <person name="Nagata R."/>
            <person name="Takaki Y."/>
            <person name="Tame A."/>
            <person name="Nunoura T."/>
            <person name="Muto H."/>
            <person name="Mino S."/>
            <person name="Sawayama S."/>
            <person name="Takai K."/>
            <person name="Nakagawa S."/>
        </authorList>
    </citation>
    <scope>NUCLEOTIDE SEQUENCE [LARGE SCALE GENOMIC DNA]</scope>
    <source>
        <strain evidence="8 9">HS1857</strain>
    </source>
</reference>
<dbReference type="Gene3D" id="3.40.50.12280">
    <property type="match status" value="1"/>
</dbReference>
<evidence type="ECO:0000256" key="5">
    <source>
        <dbReference type="ARBA" id="ARBA00023004"/>
    </source>
</evidence>
<dbReference type="OrthoDB" id="9786737at2"/>
<dbReference type="EC" id="1.12.7.2" evidence="8"/>
<keyword evidence="3" id="KW-0004">4Fe-4S</keyword>
<protein>
    <submittedName>
        <fullName evidence="8">Membrane-bound hydrogenase subunit mbhJ</fullName>
        <ecNumber evidence="8">1.12.7.2</ecNumber>
    </submittedName>
</protein>
<evidence type="ECO:0000259" key="7">
    <source>
        <dbReference type="Pfam" id="PF01058"/>
    </source>
</evidence>
<dbReference type="GO" id="GO:0008901">
    <property type="term" value="F:ferredoxin hydrogenase activity"/>
    <property type="evidence" value="ECO:0007669"/>
    <property type="project" value="UniProtKB-EC"/>
</dbReference>
<proteinExistence type="inferred from homology"/>
<dbReference type="GO" id="GO:0051539">
    <property type="term" value="F:4 iron, 4 sulfur cluster binding"/>
    <property type="evidence" value="ECO:0007669"/>
    <property type="project" value="UniProtKB-KW"/>
</dbReference>
<keyword evidence="6" id="KW-0411">Iron-sulfur</keyword>
<dbReference type="Pfam" id="PF01058">
    <property type="entry name" value="Oxidored_q6"/>
    <property type="match status" value="1"/>
</dbReference>
<dbReference type="InterPro" id="IPR006137">
    <property type="entry name" value="NADH_UbQ_OxRdtase-like_20kDa"/>
</dbReference>
<keyword evidence="8" id="KW-0560">Oxidoreductase</keyword>
<dbReference type="PANTHER" id="PTHR42989:SF1">
    <property type="entry name" value="FORMATE HYDROGENLYASE SUBUNIT 7-RELATED"/>
    <property type="match status" value="1"/>
</dbReference>
<gene>
    <name evidence="8" type="ORF">LNAT_P1513</name>
</gene>
<evidence type="ECO:0000256" key="3">
    <source>
        <dbReference type="ARBA" id="ARBA00022485"/>
    </source>
</evidence>
<organism evidence="8 9">
    <name type="scientific">Lebetimonas natsushimae</name>
    <dbReference type="NCBI Taxonomy" id="1936991"/>
    <lineage>
        <taxon>Bacteria</taxon>
        <taxon>Pseudomonadati</taxon>
        <taxon>Campylobacterota</taxon>
        <taxon>Epsilonproteobacteria</taxon>
        <taxon>Nautiliales</taxon>
        <taxon>Nautiliaceae</taxon>
        <taxon>Lebetimonas</taxon>
    </lineage>
</organism>
<comment type="similarity">
    <text evidence="2">Belongs to the complex I 20 kDa subunit family.</text>
</comment>
<dbReference type="EMBL" id="BDME01000006">
    <property type="protein sequence ID" value="GAX88218.1"/>
    <property type="molecule type" value="Genomic_DNA"/>
</dbReference>
<keyword evidence="9" id="KW-1185">Reference proteome</keyword>
<dbReference type="GO" id="GO:0046872">
    <property type="term" value="F:metal ion binding"/>
    <property type="evidence" value="ECO:0007669"/>
    <property type="project" value="UniProtKB-KW"/>
</dbReference>
<evidence type="ECO:0000313" key="9">
    <source>
        <dbReference type="Proteomes" id="UP000217944"/>
    </source>
</evidence>
<sequence>MSIITRSPFLFRINTGSCNGCDVELATTAMIPRYDVERLGCRYTGSPKHADILLVTGPITARSKPYLLEVLDELPNPFVVVAVGTCPTSCGIFRDSYSIEGPLERYVKVDVNVPGCPPRPQAIIDGVAKALEIWKEKIRNQK</sequence>
<dbReference type="RefSeq" id="WP_096260046.1">
    <property type="nucleotide sequence ID" value="NZ_BDME01000006.1"/>
</dbReference>
<evidence type="ECO:0000256" key="1">
    <source>
        <dbReference type="ARBA" id="ARBA00001966"/>
    </source>
</evidence>